<name>A0ABR4H995_9EURO</name>
<evidence type="ECO:0000259" key="10">
    <source>
        <dbReference type="Pfam" id="PF21314"/>
    </source>
</evidence>
<organism evidence="11 12">
    <name type="scientific">Aspergillus cavernicola</name>
    <dbReference type="NCBI Taxonomy" id="176166"/>
    <lineage>
        <taxon>Eukaryota</taxon>
        <taxon>Fungi</taxon>
        <taxon>Dikarya</taxon>
        <taxon>Ascomycota</taxon>
        <taxon>Pezizomycotina</taxon>
        <taxon>Eurotiomycetes</taxon>
        <taxon>Eurotiomycetidae</taxon>
        <taxon>Eurotiales</taxon>
        <taxon>Aspergillaceae</taxon>
        <taxon>Aspergillus</taxon>
        <taxon>Aspergillus subgen. Nidulantes</taxon>
    </lineage>
</organism>
<evidence type="ECO:0000256" key="4">
    <source>
        <dbReference type="ARBA" id="ARBA00022741"/>
    </source>
</evidence>
<evidence type="ECO:0000256" key="2">
    <source>
        <dbReference type="ARBA" id="ARBA00022553"/>
    </source>
</evidence>
<protein>
    <recommendedName>
        <fullName evidence="10">Epidermal growth factor receptor-like transmembrane-juxtamembrane segment domain-containing protein</fullName>
    </recommendedName>
</protein>
<evidence type="ECO:0000256" key="5">
    <source>
        <dbReference type="ARBA" id="ARBA00022840"/>
    </source>
</evidence>
<comment type="subcellular location">
    <subcellularLocation>
        <location evidence="1">Membrane</location>
        <topology evidence="1">Single-pass membrane protein</topology>
    </subcellularLocation>
</comment>
<gene>
    <name evidence="11" type="ORF">BDW59DRAFT_155411</name>
</gene>
<feature type="region of interest" description="Disordered" evidence="8">
    <location>
        <begin position="199"/>
        <end position="248"/>
    </location>
</feature>
<feature type="domain" description="Epidermal growth factor receptor-like transmembrane-juxtamembrane segment" evidence="10">
    <location>
        <begin position="168"/>
        <end position="196"/>
    </location>
</feature>
<keyword evidence="3 9" id="KW-0812">Transmembrane</keyword>
<keyword evidence="4" id="KW-0547">Nucleotide-binding</keyword>
<keyword evidence="7 9" id="KW-0472">Membrane</keyword>
<sequence length="248" mass="25881">MGDTDYGPPAGFAIRRNGTCTAKEEECSHPWGNWYNCCPESTHCSDNNTCCPTTAGCSAYIEEDPHCANNATWDLYIDNNNYFCCLSTSTGFVASNLMYNGSSTTGVGCADGLPEGEYNNALIPVARGNASESTVTSASATPSATNTHTPSPTASDTAPTSSSNAGAIAGGVVGGCAGVALIIALVWFLMRRRKQQALQAGPMSPDASTPGQEYKGVYGGELDNNPARVELYGNPNMLPHELPTNASQ</sequence>
<evidence type="ECO:0000256" key="3">
    <source>
        <dbReference type="ARBA" id="ARBA00022692"/>
    </source>
</evidence>
<feature type="transmembrane region" description="Helical" evidence="9">
    <location>
        <begin position="165"/>
        <end position="189"/>
    </location>
</feature>
<comment type="caution">
    <text evidence="11">The sequence shown here is derived from an EMBL/GenBank/DDBJ whole genome shotgun (WGS) entry which is preliminary data.</text>
</comment>
<evidence type="ECO:0000313" key="11">
    <source>
        <dbReference type="EMBL" id="KAL2812020.1"/>
    </source>
</evidence>
<evidence type="ECO:0000256" key="8">
    <source>
        <dbReference type="SAM" id="MobiDB-lite"/>
    </source>
</evidence>
<feature type="region of interest" description="Disordered" evidence="8">
    <location>
        <begin position="132"/>
        <end position="162"/>
    </location>
</feature>
<dbReference type="Proteomes" id="UP001610335">
    <property type="component" value="Unassembled WGS sequence"/>
</dbReference>
<evidence type="ECO:0000313" key="12">
    <source>
        <dbReference type="Proteomes" id="UP001610335"/>
    </source>
</evidence>
<evidence type="ECO:0000256" key="9">
    <source>
        <dbReference type="SAM" id="Phobius"/>
    </source>
</evidence>
<proteinExistence type="predicted"/>
<evidence type="ECO:0000256" key="7">
    <source>
        <dbReference type="ARBA" id="ARBA00023136"/>
    </source>
</evidence>
<keyword evidence="2" id="KW-0597">Phosphoprotein</keyword>
<accession>A0ABR4H995</accession>
<dbReference type="InterPro" id="IPR051694">
    <property type="entry name" value="Immunoregulatory_rcpt-like"/>
</dbReference>
<dbReference type="Pfam" id="PF21314">
    <property type="entry name" value="TM_ErbB1"/>
    <property type="match status" value="1"/>
</dbReference>
<reference evidence="11 12" key="1">
    <citation type="submission" date="2024-07" db="EMBL/GenBank/DDBJ databases">
        <title>Section-level genome sequencing and comparative genomics of Aspergillus sections Usti and Cavernicolus.</title>
        <authorList>
            <consortium name="Lawrence Berkeley National Laboratory"/>
            <person name="Nybo J.L."/>
            <person name="Vesth T.C."/>
            <person name="Theobald S."/>
            <person name="Frisvad J.C."/>
            <person name="Larsen T.O."/>
            <person name="Kjaerboelling I."/>
            <person name="Rothschild-Mancinelli K."/>
            <person name="Lyhne E.K."/>
            <person name="Kogle M.E."/>
            <person name="Barry K."/>
            <person name="Clum A."/>
            <person name="Na H."/>
            <person name="Ledsgaard L."/>
            <person name="Lin J."/>
            <person name="Lipzen A."/>
            <person name="Kuo A."/>
            <person name="Riley R."/>
            <person name="Mondo S."/>
            <person name="LaButti K."/>
            <person name="Haridas S."/>
            <person name="Pangalinan J."/>
            <person name="Salamov A.A."/>
            <person name="Simmons B.A."/>
            <person name="Magnuson J.K."/>
            <person name="Chen J."/>
            <person name="Drula E."/>
            <person name="Henrissat B."/>
            <person name="Wiebenga A."/>
            <person name="Lubbers R.J."/>
            <person name="Gomes A.C."/>
            <person name="Makela M.R."/>
            <person name="Stajich J."/>
            <person name="Grigoriev I.V."/>
            <person name="Mortensen U.H."/>
            <person name="De vries R.P."/>
            <person name="Baker S.E."/>
            <person name="Andersen M.R."/>
        </authorList>
    </citation>
    <scope>NUCLEOTIDE SEQUENCE [LARGE SCALE GENOMIC DNA]</scope>
    <source>
        <strain evidence="11 12">CBS 600.67</strain>
    </source>
</reference>
<evidence type="ECO:0000256" key="1">
    <source>
        <dbReference type="ARBA" id="ARBA00004167"/>
    </source>
</evidence>
<keyword evidence="6 9" id="KW-1133">Transmembrane helix</keyword>
<dbReference type="PANTHER" id="PTHR15549">
    <property type="entry name" value="PAIRED IMMUNOGLOBULIN-LIKE TYPE 2 RECEPTOR"/>
    <property type="match status" value="1"/>
</dbReference>
<dbReference type="EMBL" id="JBFXLS010000203">
    <property type="protein sequence ID" value="KAL2812020.1"/>
    <property type="molecule type" value="Genomic_DNA"/>
</dbReference>
<dbReference type="PANTHER" id="PTHR15549:SF27">
    <property type="entry name" value="CHITIN-BINDING TYPE-1 DOMAIN-CONTAINING PROTEIN"/>
    <property type="match status" value="1"/>
</dbReference>
<keyword evidence="5" id="KW-0067">ATP-binding</keyword>
<keyword evidence="12" id="KW-1185">Reference proteome</keyword>
<evidence type="ECO:0000256" key="6">
    <source>
        <dbReference type="ARBA" id="ARBA00022989"/>
    </source>
</evidence>
<dbReference type="InterPro" id="IPR049328">
    <property type="entry name" value="TM_ErbB1"/>
</dbReference>